<sequence length="418" mass="47346">MDKLPADLLPVVMEQLVLLHLEHARRACGTLRTLLDLRLVCRSFSRELLRPLNQHITLPNLAFHNRVFRQQKQPLTSITHIRNQIITSALFNSTRSIHKRHLCTTITKCLQQYTQVAEDIAKDNSCGQTTQQLTKTLSRATVYSGVCMAFLFNTYEIRTNESDIYCIATMLNLKDFLIAKSLQEHTKDLHLHRSTLFGDAISCAVLCGHADVVQHLADPKSWPHSPLKDSNAVELAIELGNVDILNVLLGLGKKAGGVKKHGMKYEKHIFRAVLGGNVEVVKIFFNAIDPRDFKSVEYYKSEVLRLRQQSFIHAVWFAQTDVVRLFVGKGVEIDRADAVGRTAMRIAREKGFTTILRVLVEAGATVDEGDMRLYSGTVTVTKGKGKKKAGSKFWRWKKVTESDPEPLRVDKRGYEYYI</sequence>
<proteinExistence type="predicted"/>
<protein>
    <submittedName>
        <fullName evidence="1">Uncharacterized protein</fullName>
    </submittedName>
</protein>
<dbReference type="Proteomes" id="UP000799755">
    <property type="component" value="Unassembled WGS sequence"/>
</dbReference>
<organism evidence="1 2">
    <name type="scientific">Lindgomyces ingoldianus</name>
    <dbReference type="NCBI Taxonomy" id="673940"/>
    <lineage>
        <taxon>Eukaryota</taxon>
        <taxon>Fungi</taxon>
        <taxon>Dikarya</taxon>
        <taxon>Ascomycota</taxon>
        <taxon>Pezizomycotina</taxon>
        <taxon>Dothideomycetes</taxon>
        <taxon>Pleosporomycetidae</taxon>
        <taxon>Pleosporales</taxon>
        <taxon>Lindgomycetaceae</taxon>
        <taxon>Lindgomyces</taxon>
    </lineage>
</organism>
<accession>A0ACB6QUH5</accession>
<dbReference type="EMBL" id="MU003507">
    <property type="protein sequence ID" value="KAF2470550.1"/>
    <property type="molecule type" value="Genomic_DNA"/>
</dbReference>
<name>A0ACB6QUH5_9PLEO</name>
<gene>
    <name evidence="1" type="ORF">BDR25DRAFT_342880</name>
</gene>
<evidence type="ECO:0000313" key="2">
    <source>
        <dbReference type="Proteomes" id="UP000799755"/>
    </source>
</evidence>
<reference evidence="1" key="1">
    <citation type="journal article" date="2020" name="Stud. Mycol.">
        <title>101 Dothideomycetes genomes: a test case for predicting lifestyles and emergence of pathogens.</title>
        <authorList>
            <person name="Haridas S."/>
            <person name="Albert R."/>
            <person name="Binder M."/>
            <person name="Bloem J."/>
            <person name="Labutti K."/>
            <person name="Salamov A."/>
            <person name="Andreopoulos B."/>
            <person name="Baker S."/>
            <person name="Barry K."/>
            <person name="Bills G."/>
            <person name="Bluhm B."/>
            <person name="Cannon C."/>
            <person name="Castanera R."/>
            <person name="Culley D."/>
            <person name="Daum C."/>
            <person name="Ezra D."/>
            <person name="Gonzalez J."/>
            <person name="Henrissat B."/>
            <person name="Kuo A."/>
            <person name="Liang C."/>
            <person name="Lipzen A."/>
            <person name="Lutzoni F."/>
            <person name="Magnuson J."/>
            <person name="Mondo S."/>
            <person name="Nolan M."/>
            <person name="Ohm R."/>
            <person name="Pangilinan J."/>
            <person name="Park H.-J."/>
            <person name="Ramirez L."/>
            <person name="Alfaro M."/>
            <person name="Sun H."/>
            <person name="Tritt A."/>
            <person name="Yoshinaga Y."/>
            <person name="Zwiers L.-H."/>
            <person name="Turgeon B."/>
            <person name="Goodwin S."/>
            <person name="Spatafora J."/>
            <person name="Crous P."/>
            <person name="Grigoriev I."/>
        </authorList>
    </citation>
    <scope>NUCLEOTIDE SEQUENCE</scope>
    <source>
        <strain evidence="1">ATCC 200398</strain>
    </source>
</reference>
<comment type="caution">
    <text evidence="1">The sequence shown here is derived from an EMBL/GenBank/DDBJ whole genome shotgun (WGS) entry which is preliminary data.</text>
</comment>
<keyword evidence="2" id="KW-1185">Reference proteome</keyword>
<evidence type="ECO:0000313" key="1">
    <source>
        <dbReference type="EMBL" id="KAF2470550.1"/>
    </source>
</evidence>